<comment type="catalytic activity">
    <reaction evidence="1">
        <text>a phosphate monoester + H2O = an alcohol + phosphate</text>
        <dbReference type="Rhea" id="RHEA:15017"/>
        <dbReference type="ChEBI" id="CHEBI:15377"/>
        <dbReference type="ChEBI" id="CHEBI:30879"/>
        <dbReference type="ChEBI" id="CHEBI:43474"/>
        <dbReference type="ChEBI" id="CHEBI:67140"/>
        <dbReference type="EC" id="3.1.3.2"/>
    </reaction>
</comment>
<dbReference type="Gene3D" id="3.40.50.1240">
    <property type="entry name" value="Phosphoglycerate mutase-like"/>
    <property type="match status" value="1"/>
</dbReference>
<comment type="similarity">
    <text evidence="2">Belongs to the histidine acid phosphatase family.</text>
</comment>
<dbReference type="Proteomes" id="UP000036681">
    <property type="component" value="Unplaced"/>
</dbReference>
<evidence type="ECO:0000256" key="1">
    <source>
        <dbReference type="ARBA" id="ARBA00000032"/>
    </source>
</evidence>
<evidence type="ECO:0000256" key="2">
    <source>
        <dbReference type="ARBA" id="ARBA00005375"/>
    </source>
</evidence>
<dbReference type="WBParaSite" id="ALUE_0001792201-mRNA-1">
    <property type="protein sequence ID" value="ALUE_0001792201-mRNA-1"/>
    <property type="gene ID" value="ALUE_0001792201"/>
</dbReference>
<proteinExistence type="inferred from homology"/>
<dbReference type="InterPro" id="IPR033379">
    <property type="entry name" value="Acid_Pase_AS"/>
</dbReference>
<feature type="signal peptide" evidence="3">
    <location>
        <begin position="1"/>
        <end position="19"/>
    </location>
</feature>
<accession>A0A0M3IHL5</accession>
<dbReference type="Pfam" id="PF00328">
    <property type="entry name" value="His_Phos_2"/>
    <property type="match status" value="1"/>
</dbReference>
<organism evidence="4 5">
    <name type="scientific">Ascaris lumbricoides</name>
    <name type="common">Giant roundworm</name>
    <dbReference type="NCBI Taxonomy" id="6252"/>
    <lineage>
        <taxon>Eukaryota</taxon>
        <taxon>Metazoa</taxon>
        <taxon>Ecdysozoa</taxon>
        <taxon>Nematoda</taxon>
        <taxon>Chromadorea</taxon>
        <taxon>Rhabditida</taxon>
        <taxon>Spirurina</taxon>
        <taxon>Ascaridomorpha</taxon>
        <taxon>Ascaridoidea</taxon>
        <taxon>Ascarididae</taxon>
        <taxon>Ascaris</taxon>
    </lineage>
</organism>
<dbReference type="GO" id="GO:0003993">
    <property type="term" value="F:acid phosphatase activity"/>
    <property type="evidence" value="ECO:0007669"/>
    <property type="project" value="UniProtKB-EC"/>
</dbReference>
<dbReference type="SUPFAM" id="SSF53254">
    <property type="entry name" value="Phosphoglycerate mutase-like"/>
    <property type="match status" value="1"/>
</dbReference>
<dbReference type="AlphaFoldDB" id="A0A0M3IHL5"/>
<dbReference type="InterPro" id="IPR050645">
    <property type="entry name" value="Histidine_acid_phosphatase"/>
</dbReference>
<reference evidence="5" key="1">
    <citation type="submission" date="2017-02" db="UniProtKB">
        <authorList>
            <consortium name="WormBaseParasite"/>
        </authorList>
    </citation>
    <scope>IDENTIFICATION</scope>
</reference>
<keyword evidence="4" id="KW-1185">Reference proteome</keyword>
<dbReference type="CDD" id="cd07061">
    <property type="entry name" value="HP_HAP_like"/>
    <property type="match status" value="1"/>
</dbReference>
<name>A0A0M3IHL5_ASCLU</name>
<evidence type="ECO:0000256" key="3">
    <source>
        <dbReference type="SAM" id="SignalP"/>
    </source>
</evidence>
<evidence type="ECO:0000313" key="4">
    <source>
        <dbReference type="Proteomes" id="UP000036681"/>
    </source>
</evidence>
<dbReference type="PANTHER" id="PTHR11567">
    <property type="entry name" value="ACID PHOSPHATASE-RELATED"/>
    <property type="match status" value="1"/>
</dbReference>
<sequence>MLILPLFLSLMYILSGVDGANDGTLIFVQAIWRHGDRAPSKLPYPNDPHNESAWPRGWSQLTNVGMQQMYDLGQFFRRRYGSFIGESFNVNDISLLSSSSDRAVVSAQAMLRGFFPANQQSMWLQGELWQPIPFSSMTSDQDDPVSRKCWMLRPTDYVCPKYDSAMSSFEQVTEEVDNEYSDVFELLSNVTGFEKVGFHEATSLYNIKREVLHNMSEPFWVFQTWPSHENKTTLEILEEIKQIERISEFNSSEKAKLRGGLLAANWIERALNVSKDVQKKPKKMMLFSAHDGTVLSLMYAMKVGNDLLVPYSACLIMEIYRTNNNETQVKVIIIYSRSH</sequence>
<dbReference type="InterPro" id="IPR000560">
    <property type="entry name" value="His_Pase_clade-2"/>
</dbReference>
<dbReference type="PANTHER" id="PTHR11567:SF210">
    <property type="entry name" value="ACID PHOSPHATASE 5-RELATED"/>
    <property type="match status" value="1"/>
</dbReference>
<dbReference type="PROSITE" id="PS00616">
    <property type="entry name" value="HIS_ACID_PHOSPHAT_1"/>
    <property type="match status" value="1"/>
</dbReference>
<protein>
    <submittedName>
        <fullName evidence="5">Lysosomal acid phosphatase</fullName>
    </submittedName>
</protein>
<feature type="chain" id="PRO_5005656910" evidence="3">
    <location>
        <begin position="20"/>
        <end position="339"/>
    </location>
</feature>
<evidence type="ECO:0000313" key="5">
    <source>
        <dbReference type="WBParaSite" id="ALUE_0001792201-mRNA-1"/>
    </source>
</evidence>
<keyword evidence="3" id="KW-0732">Signal</keyword>
<dbReference type="InterPro" id="IPR029033">
    <property type="entry name" value="His_PPase_superfam"/>
</dbReference>